<dbReference type="FunFam" id="3.10.20.370:FF:000001">
    <property type="entry name" value="Retrovirus-related Pol polyprotein from transposon 17.6-like protein"/>
    <property type="match status" value="1"/>
</dbReference>
<dbReference type="PANTHER" id="PTHR37984">
    <property type="entry name" value="PROTEIN CBG26694"/>
    <property type="match status" value="1"/>
</dbReference>
<keyword evidence="6 8" id="KW-0695">RNA-directed DNA polymerase</keyword>
<evidence type="ECO:0000256" key="4">
    <source>
        <dbReference type="ARBA" id="ARBA00022759"/>
    </source>
</evidence>
<dbReference type="AlphaFoldDB" id="A0AAW1LD79"/>
<feature type="domain" description="Reverse transcriptase RNase H-like" evidence="7">
    <location>
        <begin position="73"/>
        <end position="167"/>
    </location>
</feature>
<proteinExistence type="predicted"/>
<name>A0AAW1LD79_POPJA</name>
<evidence type="ECO:0000256" key="5">
    <source>
        <dbReference type="ARBA" id="ARBA00022801"/>
    </source>
</evidence>
<dbReference type="CDD" id="cd09274">
    <property type="entry name" value="RNase_HI_RT_Ty3"/>
    <property type="match status" value="1"/>
</dbReference>
<keyword evidence="3" id="KW-0540">Nuclease</keyword>
<dbReference type="SUPFAM" id="SSF56672">
    <property type="entry name" value="DNA/RNA polymerases"/>
    <property type="match status" value="1"/>
</dbReference>
<evidence type="ECO:0000313" key="9">
    <source>
        <dbReference type="Proteomes" id="UP001458880"/>
    </source>
</evidence>
<dbReference type="InterPro" id="IPR041373">
    <property type="entry name" value="RT_RNaseH"/>
</dbReference>
<gene>
    <name evidence="8" type="ORF">QE152_g13202</name>
</gene>
<keyword evidence="4" id="KW-0255">Endonuclease</keyword>
<reference evidence="8 9" key="1">
    <citation type="journal article" date="2024" name="BMC Genomics">
        <title>De novo assembly and annotation of Popillia japonica's genome with initial clues to its potential as an invasive pest.</title>
        <authorList>
            <person name="Cucini C."/>
            <person name="Boschi S."/>
            <person name="Funari R."/>
            <person name="Cardaioli E."/>
            <person name="Iannotti N."/>
            <person name="Marturano G."/>
            <person name="Paoli F."/>
            <person name="Bruttini M."/>
            <person name="Carapelli A."/>
            <person name="Frati F."/>
            <person name="Nardi F."/>
        </authorList>
    </citation>
    <scope>NUCLEOTIDE SEQUENCE [LARGE SCALE GENOMIC DNA]</scope>
    <source>
        <strain evidence="8">DMR45628</strain>
    </source>
</reference>
<keyword evidence="2" id="KW-0548">Nucleotidyltransferase</keyword>
<evidence type="ECO:0000256" key="2">
    <source>
        <dbReference type="ARBA" id="ARBA00022695"/>
    </source>
</evidence>
<dbReference type="GO" id="GO:0004519">
    <property type="term" value="F:endonuclease activity"/>
    <property type="evidence" value="ECO:0007669"/>
    <property type="project" value="UniProtKB-KW"/>
</dbReference>
<dbReference type="Proteomes" id="UP001458880">
    <property type="component" value="Unassembled WGS sequence"/>
</dbReference>
<evidence type="ECO:0000256" key="3">
    <source>
        <dbReference type="ARBA" id="ARBA00022722"/>
    </source>
</evidence>
<evidence type="ECO:0000259" key="7">
    <source>
        <dbReference type="Pfam" id="PF17917"/>
    </source>
</evidence>
<organism evidence="8 9">
    <name type="scientific">Popillia japonica</name>
    <name type="common">Japanese beetle</name>
    <dbReference type="NCBI Taxonomy" id="7064"/>
    <lineage>
        <taxon>Eukaryota</taxon>
        <taxon>Metazoa</taxon>
        <taxon>Ecdysozoa</taxon>
        <taxon>Arthropoda</taxon>
        <taxon>Hexapoda</taxon>
        <taxon>Insecta</taxon>
        <taxon>Pterygota</taxon>
        <taxon>Neoptera</taxon>
        <taxon>Endopterygota</taxon>
        <taxon>Coleoptera</taxon>
        <taxon>Polyphaga</taxon>
        <taxon>Scarabaeiformia</taxon>
        <taxon>Scarabaeidae</taxon>
        <taxon>Rutelinae</taxon>
        <taxon>Popillia</taxon>
    </lineage>
</organism>
<dbReference type="InterPro" id="IPR043502">
    <property type="entry name" value="DNA/RNA_pol_sf"/>
</dbReference>
<accession>A0AAW1LD79</accession>
<comment type="caution">
    <text evidence="8">The sequence shown here is derived from an EMBL/GenBank/DDBJ whole genome shotgun (WGS) entry which is preliminary data.</text>
</comment>
<keyword evidence="9" id="KW-1185">Reference proteome</keyword>
<evidence type="ECO:0000256" key="1">
    <source>
        <dbReference type="ARBA" id="ARBA00022679"/>
    </source>
</evidence>
<evidence type="ECO:0000313" key="8">
    <source>
        <dbReference type="EMBL" id="KAK9732007.1"/>
    </source>
</evidence>
<dbReference type="PANTHER" id="PTHR37984:SF11">
    <property type="entry name" value="INTEGRASE CATALYTIC DOMAIN-CONTAINING PROTEIN"/>
    <property type="match status" value="1"/>
</dbReference>
<dbReference type="Pfam" id="PF17917">
    <property type="entry name" value="RT_RNaseH"/>
    <property type="match status" value="1"/>
</dbReference>
<dbReference type="InterPro" id="IPR050951">
    <property type="entry name" value="Retrovirus_Pol_polyprotein"/>
</dbReference>
<dbReference type="GO" id="GO:0003964">
    <property type="term" value="F:RNA-directed DNA polymerase activity"/>
    <property type="evidence" value="ECO:0007669"/>
    <property type="project" value="UniProtKB-KW"/>
</dbReference>
<sequence>MGIKPLGKYVEVIRSSLKPVTVEKVQSFLGLINSVGKWIPNLATDLQDNAFQGLKESLSRMRTLGYYNALDRTEVVADASPVGLGAVLIQINQDGPRVIAYGNKSLTHCEKRYCQTEKEALALVWAVERFKIYLLGEEFELISDHKPLDTIFETKSKPCARIERWVLRPPAYKYKIIYRPGRTNIAESLSRLC</sequence>
<dbReference type="GO" id="GO:0016787">
    <property type="term" value="F:hydrolase activity"/>
    <property type="evidence" value="ECO:0007669"/>
    <property type="project" value="UniProtKB-KW"/>
</dbReference>
<keyword evidence="5" id="KW-0378">Hydrolase</keyword>
<dbReference type="EMBL" id="JASPKY010000123">
    <property type="protein sequence ID" value="KAK9732007.1"/>
    <property type="molecule type" value="Genomic_DNA"/>
</dbReference>
<evidence type="ECO:0000256" key="6">
    <source>
        <dbReference type="ARBA" id="ARBA00022918"/>
    </source>
</evidence>
<protein>
    <submittedName>
        <fullName evidence="8">RNase H-like domain found in reverse transcriptase</fullName>
    </submittedName>
</protein>
<keyword evidence="1" id="KW-0808">Transferase</keyword>